<dbReference type="InterPro" id="IPR050923">
    <property type="entry name" value="Cell_Proc_Reg/RNA_Proc"/>
</dbReference>
<evidence type="ECO:0000256" key="1">
    <source>
        <dbReference type="SAM" id="Phobius"/>
    </source>
</evidence>
<proteinExistence type="predicted"/>
<dbReference type="InterPro" id="IPR008984">
    <property type="entry name" value="SMAD_FHA_dom_sf"/>
</dbReference>
<evidence type="ECO:0000259" key="2">
    <source>
        <dbReference type="PROSITE" id="PS50006"/>
    </source>
</evidence>
<dbReference type="STRING" id="1122216.GCA_000423385_01605"/>
<protein>
    <submittedName>
        <fullName evidence="3">Oxoglutarate dehydrogenase inhibitor</fullName>
    </submittedName>
</protein>
<dbReference type="SUPFAM" id="SSF49879">
    <property type="entry name" value="SMAD/FHA domain"/>
    <property type="match status" value="1"/>
</dbReference>
<dbReference type="GeneID" id="62778435"/>
<reference evidence="3 4" key="1">
    <citation type="submission" date="2018-06" db="EMBL/GenBank/DDBJ databases">
        <authorList>
            <consortium name="Pathogen Informatics"/>
            <person name="Doyle S."/>
        </authorList>
    </citation>
    <scope>NUCLEOTIDE SEQUENCE [LARGE SCALE GENOMIC DNA]</scope>
    <source>
        <strain evidence="3 4">NCTC10571</strain>
    </source>
</reference>
<dbReference type="Proteomes" id="UP000255234">
    <property type="component" value="Unassembled WGS sequence"/>
</dbReference>
<sequence length="146" mass="16307">MASKAFLVALQYGMLLCICGYIFVTVKSMFKDLKSTSSLKPVKEESAQNEVALIVLEAADPKLANKKISFSGQISIGRGKENDIVLDDIYVSHHHAVISPVRNLYQIEDLQSRNHTYINGNILNGKEFLQNGDVIKIGCVSFRFER</sequence>
<dbReference type="PROSITE" id="PS50006">
    <property type="entry name" value="FHA_DOMAIN"/>
    <property type="match status" value="1"/>
</dbReference>
<dbReference type="CDD" id="cd00060">
    <property type="entry name" value="FHA"/>
    <property type="match status" value="1"/>
</dbReference>
<keyword evidence="1" id="KW-0812">Transmembrane</keyword>
<feature type="transmembrane region" description="Helical" evidence="1">
    <location>
        <begin position="6"/>
        <end position="24"/>
    </location>
</feature>
<dbReference type="SMART" id="SM00240">
    <property type="entry name" value="FHA"/>
    <property type="match status" value="1"/>
</dbReference>
<gene>
    <name evidence="3" type="primary">odhI</name>
    <name evidence="3" type="ORF">NCTC10571_01034</name>
</gene>
<name>A0A378NR62_9FIRM</name>
<dbReference type="AlphaFoldDB" id="A0A378NR62"/>
<keyword evidence="1" id="KW-0472">Membrane</keyword>
<dbReference type="PANTHER" id="PTHR23308">
    <property type="entry name" value="NUCLEAR INHIBITOR OF PROTEIN PHOSPHATASE-1"/>
    <property type="match status" value="1"/>
</dbReference>
<dbReference type="Gene3D" id="2.60.200.20">
    <property type="match status" value="1"/>
</dbReference>
<accession>A0A378NR62</accession>
<dbReference type="Pfam" id="PF00498">
    <property type="entry name" value="FHA"/>
    <property type="match status" value="1"/>
</dbReference>
<feature type="domain" description="FHA" evidence="2">
    <location>
        <begin position="74"/>
        <end position="123"/>
    </location>
</feature>
<dbReference type="EMBL" id="UGPP01000001">
    <property type="protein sequence ID" value="STY70884.1"/>
    <property type="molecule type" value="Genomic_DNA"/>
</dbReference>
<dbReference type="InterPro" id="IPR000253">
    <property type="entry name" value="FHA_dom"/>
</dbReference>
<evidence type="ECO:0000313" key="4">
    <source>
        <dbReference type="Proteomes" id="UP000255234"/>
    </source>
</evidence>
<organism evidence="3 4">
    <name type="scientific">Megamonas hypermegale</name>
    <dbReference type="NCBI Taxonomy" id="158847"/>
    <lineage>
        <taxon>Bacteria</taxon>
        <taxon>Bacillati</taxon>
        <taxon>Bacillota</taxon>
        <taxon>Negativicutes</taxon>
        <taxon>Selenomonadales</taxon>
        <taxon>Selenomonadaceae</taxon>
        <taxon>Megamonas</taxon>
    </lineage>
</organism>
<evidence type="ECO:0000313" key="3">
    <source>
        <dbReference type="EMBL" id="STY70884.1"/>
    </source>
</evidence>
<dbReference type="RefSeq" id="WP_008538123.1">
    <property type="nucleotide sequence ID" value="NZ_UGPP01000001.1"/>
</dbReference>
<keyword evidence="1" id="KW-1133">Transmembrane helix</keyword>